<feature type="transmembrane region" description="Helical" evidence="1">
    <location>
        <begin position="47"/>
        <end position="67"/>
    </location>
</feature>
<keyword evidence="1" id="KW-0472">Membrane</keyword>
<evidence type="ECO:0000313" key="3">
    <source>
        <dbReference type="Proteomes" id="UP000244052"/>
    </source>
</evidence>
<reference evidence="2 3" key="1">
    <citation type="submission" date="2018-04" db="EMBL/GenBank/DDBJ databases">
        <title>Pseudomonas sp. nov., isolated from mangrove soil.</title>
        <authorList>
            <person name="Chen C."/>
        </authorList>
    </citation>
    <scope>NUCLEOTIDE SEQUENCE [LARGE SCALE GENOMIC DNA]</scope>
    <source>
        <strain evidence="2 3">JCM 14246</strain>
    </source>
</reference>
<organism evidence="2 3">
    <name type="scientific">Ectopseudomonas oleovorans</name>
    <name type="common">Pseudomonas oleovorans</name>
    <dbReference type="NCBI Taxonomy" id="301"/>
    <lineage>
        <taxon>Bacteria</taxon>
        <taxon>Pseudomonadati</taxon>
        <taxon>Pseudomonadota</taxon>
        <taxon>Gammaproteobacteria</taxon>
        <taxon>Pseudomonadales</taxon>
        <taxon>Pseudomonadaceae</taxon>
        <taxon>Ectopseudomonas</taxon>
    </lineage>
</organism>
<sequence>MREDGSAGLPINPTVIGWAVAALVFAIFTVTVNSSAMVLGAGFFAKFMAVLVGSALGLGGALLGNAIRKFAHPDAVFTQGGILSLIWIKVFWAIGPQVIGLVGGVLLGCSLVLR</sequence>
<name>A0A2T5PLS7_ECTOL</name>
<evidence type="ECO:0000313" key="2">
    <source>
        <dbReference type="EMBL" id="PTU78703.1"/>
    </source>
</evidence>
<accession>A0A2T5PLS7</accession>
<dbReference type="EMBL" id="QASO01000074">
    <property type="protein sequence ID" value="PTU78703.1"/>
    <property type="molecule type" value="Genomic_DNA"/>
</dbReference>
<feature type="transmembrane region" description="Helical" evidence="1">
    <location>
        <begin position="87"/>
        <end position="113"/>
    </location>
</feature>
<proteinExistence type="predicted"/>
<keyword evidence="3" id="KW-1185">Reference proteome</keyword>
<gene>
    <name evidence="2" type="ORF">DBO86_12640</name>
</gene>
<comment type="caution">
    <text evidence="2">The sequence shown here is derived from an EMBL/GenBank/DDBJ whole genome shotgun (WGS) entry which is preliminary data.</text>
</comment>
<dbReference type="AlphaFoldDB" id="A0A2T5PLS7"/>
<protein>
    <submittedName>
        <fullName evidence="2">Uncharacterized protein</fullName>
    </submittedName>
</protein>
<evidence type="ECO:0000256" key="1">
    <source>
        <dbReference type="SAM" id="Phobius"/>
    </source>
</evidence>
<keyword evidence="1" id="KW-0812">Transmembrane</keyword>
<keyword evidence="1" id="KW-1133">Transmembrane helix</keyword>
<feature type="transmembrane region" description="Helical" evidence="1">
    <location>
        <begin position="15"/>
        <end position="40"/>
    </location>
</feature>
<dbReference type="Proteomes" id="UP000244052">
    <property type="component" value="Unassembled WGS sequence"/>
</dbReference>